<dbReference type="Gene3D" id="1.10.150.240">
    <property type="entry name" value="Putative phosphatase, domain 2"/>
    <property type="match status" value="1"/>
</dbReference>
<gene>
    <name evidence="2" type="ORF">BT96DRAFT_973728</name>
</gene>
<reference evidence="2" key="1">
    <citation type="journal article" date="2019" name="Environ. Microbiol.">
        <title>Fungal ecological strategies reflected in gene transcription - a case study of two litter decomposers.</title>
        <authorList>
            <person name="Barbi F."/>
            <person name="Kohler A."/>
            <person name="Barry K."/>
            <person name="Baskaran P."/>
            <person name="Daum C."/>
            <person name="Fauchery L."/>
            <person name="Ihrmark K."/>
            <person name="Kuo A."/>
            <person name="LaButti K."/>
            <person name="Lipzen A."/>
            <person name="Morin E."/>
            <person name="Grigoriev I.V."/>
            <person name="Henrissat B."/>
            <person name="Lindahl B."/>
            <person name="Martin F."/>
        </authorList>
    </citation>
    <scope>NUCLEOTIDE SEQUENCE</scope>
    <source>
        <strain evidence="2">JB14</strain>
    </source>
</reference>
<dbReference type="InterPro" id="IPR023198">
    <property type="entry name" value="PGP-like_dom2"/>
</dbReference>
<feature type="region of interest" description="Disordered" evidence="1">
    <location>
        <begin position="267"/>
        <end position="291"/>
    </location>
</feature>
<dbReference type="Pfam" id="PF00702">
    <property type="entry name" value="Hydrolase"/>
    <property type="match status" value="1"/>
</dbReference>
<keyword evidence="3" id="KW-1185">Reference proteome</keyword>
<evidence type="ECO:0000313" key="2">
    <source>
        <dbReference type="EMBL" id="KAE9403439.1"/>
    </source>
</evidence>
<dbReference type="PANTHER" id="PTHR43481">
    <property type="entry name" value="FRUCTOSE-1-PHOSPHATE PHOSPHATASE"/>
    <property type="match status" value="1"/>
</dbReference>
<organism evidence="2 3">
    <name type="scientific">Gymnopus androsaceus JB14</name>
    <dbReference type="NCBI Taxonomy" id="1447944"/>
    <lineage>
        <taxon>Eukaryota</taxon>
        <taxon>Fungi</taxon>
        <taxon>Dikarya</taxon>
        <taxon>Basidiomycota</taxon>
        <taxon>Agaricomycotina</taxon>
        <taxon>Agaricomycetes</taxon>
        <taxon>Agaricomycetidae</taxon>
        <taxon>Agaricales</taxon>
        <taxon>Marasmiineae</taxon>
        <taxon>Omphalotaceae</taxon>
        <taxon>Gymnopus</taxon>
    </lineage>
</organism>
<dbReference type="SUPFAM" id="SSF56784">
    <property type="entry name" value="HAD-like"/>
    <property type="match status" value="1"/>
</dbReference>
<dbReference type="InterPro" id="IPR006439">
    <property type="entry name" value="HAD-SF_hydro_IA"/>
</dbReference>
<dbReference type="SFLD" id="SFLDS00003">
    <property type="entry name" value="Haloacid_Dehalogenase"/>
    <property type="match status" value="1"/>
</dbReference>
<proteinExistence type="predicted"/>
<dbReference type="NCBIfam" id="TIGR01509">
    <property type="entry name" value="HAD-SF-IA-v3"/>
    <property type="match status" value="1"/>
</dbReference>
<dbReference type="Proteomes" id="UP000799118">
    <property type="component" value="Unassembled WGS sequence"/>
</dbReference>
<sequence length="331" mass="35426">MSTPTTEIPTTLVHHTVKAVLFDMDGTLIDSSPAVAAAWKLLKETGYEFLDLDHILKSAHGYRTIDALRKWCMIKDEELLKKEVVRFENAILSNAQAKAGSGGGIIALPGVSQLLDDIEASTSSEHTQGWSVCTSCKLQSHFHRGAELISLAATHFYASQALPAAGLRIPKIFVTAESVTHGKPAPDPYLLGAKLNDVSPFECIVVEDAPTGIRSGKASGALVLATCTSHTRESLERESPDFLVPNLSYLPSVKASRNPDGTVTLAISQPADRKETAPTPDDTPLHTPAISRMPSATDLFKKIQSGIATPREPGTEIDDYGARGIKAMGGF</sequence>
<dbReference type="PANTHER" id="PTHR43481:SF4">
    <property type="entry name" value="GLYCEROL-1-PHOSPHATE PHOSPHOHYDROLASE 1-RELATED"/>
    <property type="match status" value="1"/>
</dbReference>
<dbReference type="GO" id="GO:0050308">
    <property type="term" value="F:sugar-phosphatase activity"/>
    <property type="evidence" value="ECO:0007669"/>
    <property type="project" value="TreeGrafter"/>
</dbReference>
<dbReference type="InterPro" id="IPR036412">
    <property type="entry name" value="HAD-like_sf"/>
</dbReference>
<dbReference type="AlphaFoldDB" id="A0A6A4HY11"/>
<protein>
    <submittedName>
        <fullName evidence="2">HAD-like protein</fullName>
    </submittedName>
</protein>
<dbReference type="SFLD" id="SFLDG01129">
    <property type="entry name" value="C1.5:_HAD__Beta-PGM__Phosphata"/>
    <property type="match status" value="1"/>
</dbReference>
<accession>A0A6A4HY11</accession>
<dbReference type="Gene3D" id="3.40.50.1000">
    <property type="entry name" value="HAD superfamily/HAD-like"/>
    <property type="match status" value="1"/>
</dbReference>
<dbReference type="InterPro" id="IPR023214">
    <property type="entry name" value="HAD_sf"/>
</dbReference>
<evidence type="ECO:0000256" key="1">
    <source>
        <dbReference type="SAM" id="MobiDB-lite"/>
    </source>
</evidence>
<dbReference type="EMBL" id="ML769425">
    <property type="protein sequence ID" value="KAE9403439.1"/>
    <property type="molecule type" value="Genomic_DNA"/>
</dbReference>
<dbReference type="OrthoDB" id="40579at2759"/>
<dbReference type="InterPro" id="IPR051806">
    <property type="entry name" value="HAD-like_SPP"/>
</dbReference>
<name>A0A6A4HY11_9AGAR</name>
<evidence type="ECO:0000313" key="3">
    <source>
        <dbReference type="Proteomes" id="UP000799118"/>
    </source>
</evidence>